<evidence type="ECO:0000256" key="7">
    <source>
        <dbReference type="ARBA" id="ARBA00015188"/>
    </source>
</evidence>
<comment type="function">
    <text evidence="2 20">Cell wall formation.</text>
</comment>
<evidence type="ECO:0000256" key="2">
    <source>
        <dbReference type="ARBA" id="ARBA00003921"/>
    </source>
</evidence>
<dbReference type="Pfam" id="PF01565">
    <property type="entry name" value="FAD_binding_4"/>
    <property type="match status" value="1"/>
</dbReference>
<evidence type="ECO:0000256" key="17">
    <source>
        <dbReference type="ARBA" id="ARBA00023316"/>
    </source>
</evidence>
<dbReference type="Gene3D" id="3.90.78.10">
    <property type="entry name" value="UDP-N-acetylenolpyruvoylglucosamine reductase, C-terminal domain"/>
    <property type="match status" value="1"/>
</dbReference>
<dbReference type="NCBIfam" id="NF000755">
    <property type="entry name" value="PRK00046.1"/>
    <property type="match status" value="1"/>
</dbReference>
<dbReference type="Proteomes" id="UP001139293">
    <property type="component" value="Unassembled WGS sequence"/>
</dbReference>
<comment type="cofactor">
    <cofactor evidence="1 20">
        <name>FAD</name>
        <dbReference type="ChEBI" id="CHEBI:57692"/>
    </cofactor>
</comment>
<dbReference type="InterPro" id="IPR036318">
    <property type="entry name" value="FAD-bd_PCMH-like_sf"/>
</dbReference>
<keyword evidence="12 20" id="KW-0521">NADP</keyword>
<dbReference type="InterPro" id="IPR016169">
    <property type="entry name" value="FAD-bd_PCMH_sub2"/>
</dbReference>
<evidence type="ECO:0000256" key="20">
    <source>
        <dbReference type="HAMAP-Rule" id="MF_00037"/>
    </source>
</evidence>
<dbReference type="GO" id="GO:0008360">
    <property type="term" value="P:regulation of cell shape"/>
    <property type="evidence" value="ECO:0007669"/>
    <property type="project" value="UniProtKB-KW"/>
</dbReference>
<evidence type="ECO:0000313" key="23">
    <source>
        <dbReference type="Proteomes" id="UP001139293"/>
    </source>
</evidence>
<feature type="active site" evidence="20">
    <location>
        <position position="163"/>
    </location>
</feature>
<dbReference type="HAMAP" id="MF_00037">
    <property type="entry name" value="MurB"/>
    <property type="match status" value="1"/>
</dbReference>
<evidence type="ECO:0000256" key="19">
    <source>
        <dbReference type="ARBA" id="ARBA00048914"/>
    </source>
</evidence>
<gene>
    <name evidence="20 22" type="primary">murB</name>
    <name evidence="22" type="ORF">L2740_20760</name>
</gene>
<evidence type="ECO:0000256" key="14">
    <source>
        <dbReference type="ARBA" id="ARBA00022984"/>
    </source>
</evidence>
<evidence type="ECO:0000256" key="18">
    <source>
        <dbReference type="ARBA" id="ARBA00031026"/>
    </source>
</evidence>
<keyword evidence="10 20" id="KW-0285">Flavoprotein</keyword>
<protein>
    <recommendedName>
        <fullName evidence="7 20">UDP-N-acetylenolpyruvoylglucosamine reductase</fullName>
        <ecNumber evidence="6 20">1.3.1.98</ecNumber>
    </recommendedName>
    <alternativeName>
        <fullName evidence="18 20">UDP-N-acetylmuramate dehydrogenase</fullName>
    </alternativeName>
</protein>
<keyword evidence="11 20" id="KW-0274">FAD</keyword>
<evidence type="ECO:0000256" key="13">
    <source>
        <dbReference type="ARBA" id="ARBA00022960"/>
    </source>
</evidence>
<proteinExistence type="inferred from homology"/>
<dbReference type="InterPro" id="IPR003170">
    <property type="entry name" value="MurB"/>
</dbReference>
<dbReference type="GO" id="GO:0008762">
    <property type="term" value="F:UDP-N-acetylmuramate dehydrogenase activity"/>
    <property type="evidence" value="ECO:0007669"/>
    <property type="project" value="UniProtKB-UniRule"/>
</dbReference>
<comment type="caution">
    <text evidence="22">The sequence shown here is derived from an EMBL/GenBank/DDBJ whole genome shotgun (WGS) entry which is preliminary data.</text>
</comment>
<comment type="catalytic activity">
    <reaction evidence="19 20">
        <text>UDP-N-acetyl-alpha-D-muramate + NADP(+) = UDP-N-acetyl-3-O-(1-carboxyvinyl)-alpha-D-glucosamine + NADPH + H(+)</text>
        <dbReference type="Rhea" id="RHEA:12248"/>
        <dbReference type="ChEBI" id="CHEBI:15378"/>
        <dbReference type="ChEBI" id="CHEBI:57783"/>
        <dbReference type="ChEBI" id="CHEBI:58349"/>
        <dbReference type="ChEBI" id="CHEBI:68483"/>
        <dbReference type="ChEBI" id="CHEBI:70757"/>
        <dbReference type="EC" id="1.3.1.98"/>
    </reaction>
</comment>
<evidence type="ECO:0000256" key="12">
    <source>
        <dbReference type="ARBA" id="ARBA00022857"/>
    </source>
</evidence>
<dbReference type="Pfam" id="PF02873">
    <property type="entry name" value="MurB_C"/>
    <property type="match status" value="1"/>
</dbReference>
<comment type="pathway">
    <text evidence="4 20">Cell wall biogenesis; peptidoglycan biosynthesis.</text>
</comment>
<sequence length="341" mass="37336">MPSSSLHSLKDFNTFGLARGCQQLVRVNTLDALIDTCCKLYQAQLLMLILGGGSNIVLCEDFMGTVVLVETKGIDIVEDDSYHYLTAAAGENWHDLVCFCLEQGFSGLENMALIPGTVGAAPIQNIGAYGVELNRFCDWVEYVDLSNGQLVRLSTDECEFGYRDSVFKNDLLGKTVITQVGFKLPKKWQPQLAYGPLREFDPKQVTPKQIFDCICETRRAKLPDPADYGNAGSFFKNPVIETALFESLTSSYPDMVGYPHGETHTKVAAGWLIDKAGLKGYQVGGAAVHTEQALVLINKGDATSDDVLTLAKSIVEKIKDKFGISLEAEPRMITATGERSL</sequence>
<dbReference type="GO" id="GO:0009252">
    <property type="term" value="P:peptidoglycan biosynthetic process"/>
    <property type="evidence" value="ECO:0007669"/>
    <property type="project" value="UniProtKB-UniRule"/>
</dbReference>
<evidence type="ECO:0000256" key="9">
    <source>
        <dbReference type="ARBA" id="ARBA00022618"/>
    </source>
</evidence>
<keyword evidence="17 20" id="KW-0961">Cell wall biogenesis/degradation</keyword>
<dbReference type="SUPFAM" id="SSF56176">
    <property type="entry name" value="FAD-binding/transporter-associated domain-like"/>
    <property type="match status" value="1"/>
</dbReference>
<dbReference type="GO" id="GO:0005829">
    <property type="term" value="C:cytosol"/>
    <property type="evidence" value="ECO:0007669"/>
    <property type="project" value="TreeGrafter"/>
</dbReference>
<keyword evidence="23" id="KW-1185">Reference proteome</keyword>
<dbReference type="InterPro" id="IPR016167">
    <property type="entry name" value="FAD-bd_PCMH_sub1"/>
</dbReference>
<reference evidence="22" key="1">
    <citation type="submission" date="2022-01" db="EMBL/GenBank/DDBJ databases">
        <title>Whole genome-based taxonomy of the Shewanellaceae.</title>
        <authorList>
            <person name="Martin-Rodriguez A.J."/>
        </authorList>
    </citation>
    <scope>NUCLEOTIDE SEQUENCE</scope>
    <source>
        <strain evidence="22">KCTC 23973</strain>
    </source>
</reference>
<evidence type="ECO:0000256" key="1">
    <source>
        <dbReference type="ARBA" id="ARBA00001974"/>
    </source>
</evidence>
<name>A0A9X1ZEP3_9GAMM</name>
<evidence type="ECO:0000256" key="5">
    <source>
        <dbReference type="ARBA" id="ARBA00010485"/>
    </source>
</evidence>
<dbReference type="InterPro" id="IPR006094">
    <property type="entry name" value="Oxid_FAD_bind_N"/>
</dbReference>
<dbReference type="PANTHER" id="PTHR21071:SF4">
    <property type="entry name" value="UDP-N-ACETYLENOLPYRUVOYLGLUCOSAMINE REDUCTASE"/>
    <property type="match status" value="1"/>
</dbReference>
<comment type="subcellular location">
    <subcellularLocation>
        <location evidence="3 20">Cytoplasm</location>
    </subcellularLocation>
</comment>
<keyword evidence="9 20" id="KW-0132">Cell division</keyword>
<dbReference type="SUPFAM" id="SSF56194">
    <property type="entry name" value="Uridine diphospho-N-Acetylenolpyruvylglucosamine reductase, MurB, C-terminal domain"/>
    <property type="match status" value="1"/>
</dbReference>
<accession>A0A9X1ZEP3</accession>
<evidence type="ECO:0000256" key="16">
    <source>
        <dbReference type="ARBA" id="ARBA00023306"/>
    </source>
</evidence>
<keyword evidence="13 20" id="KW-0133">Cell shape</keyword>
<organism evidence="22 23">
    <name type="scientific">Shewanella pneumatophori</name>
    <dbReference type="NCBI Taxonomy" id="314092"/>
    <lineage>
        <taxon>Bacteria</taxon>
        <taxon>Pseudomonadati</taxon>
        <taxon>Pseudomonadota</taxon>
        <taxon>Gammaproteobacteria</taxon>
        <taxon>Alteromonadales</taxon>
        <taxon>Shewanellaceae</taxon>
        <taxon>Shewanella</taxon>
    </lineage>
</organism>
<dbReference type="NCBIfam" id="NF010478">
    <property type="entry name" value="PRK13903.1"/>
    <property type="match status" value="1"/>
</dbReference>
<keyword evidence="8 20" id="KW-0963">Cytoplasm</keyword>
<keyword evidence="14 20" id="KW-0573">Peptidoglycan synthesis</keyword>
<dbReference type="RefSeq" id="WP_248951942.1">
    <property type="nucleotide sequence ID" value="NZ_JAKILB010000023.1"/>
</dbReference>
<dbReference type="GO" id="GO:0071949">
    <property type="term" value="F:FAD binding"/>
    <property type="evidence" value="ECO:0007669"/>
    <property type="project" value="InterPro"/>
</dbReference>
<feature type="domain" description="FAD-binding PCMH-type" evidence="21">
    <location>
        <begin position="17"/>
        <end position="187"/>
    </location>
</feature>
<evidence type="ECO:0000256" key="11">
    <source>
        <dbReference type="ARBA" id="ARBA00022827"/>
    </source>
</evidence>
<dbReference type="InterPro" id="IPR016166">
    <property type="entry name" value="FAD-bd_PCMH"/>
</dbReference>
<evidence type="ECO:0000256" key="6">
    <source>
        <dbReference type="ARBA" id="ARBA00012518"/>
    </source>
</evidence>
<dbReference type="InterPro" id="IPR011601">
    <property type="entry name" value="MurB_C"/>
</dbReference>
<dbReference type="GO" id="GO:0071555">
    <property type="term" value="P:cell wall organization"/>
    <property type="evidence" value="ECO:0007669"/>
    <property type="project" value="UniProtKB-KW"/>
</dbReference>
<evidence type="ECO:0000256" key="8">
    <source>
        <dbReference type="ARBA" id="ARBA00022490"/>
    </source>
</evidence>
<dbReference type="InterPro" id="IPR036635">
    <property type="entry name" value="MurB_C_sf"/>
</dbReference>
<feature type="active site" evidence="20">
    <location>
        <position position="329"/>
    </location>
</feature>
<evidence type="ECO:0000259" key="21">
    <source>
        <dbReference type="PROSITE" id="PS51387"/>
    </source>
</evidence>
<dbReference type="EMBL" id="JAKILB010000023">
    <property type="protein sequence ID" value="MCL1140969.1"/>
    <property type="molecule type" value="Genomic_DNA"/>
</dbReference>
<dbReference type="NCBIfam" id="TIGR00179">
    <property type="entry name" value="murB"/>
    <property type="match status" value="1"/>
</dbReference>
<keyword evidence="15 20" id="KW-0560">Oxidoreductase</keyword>
<dbReference type="GO" id="GO:0051301">
    <property type="term" value="P:cell division"/>
    <property type="evidence" value="ECO:0007669"/>
    <property type="project" value="UniProtKB-KW"/>
</dbReference>
<keyword evidence="16 20" id="KW-0131">Cell cycle</keyword>
<dbReference type="PANTHER" id="PTHR21071">
    <property type="entry name" value="UDP-N-ACETYLENOLPYRUVOYLGLUCOSAMINE REDUCTASE"/>
    <property type="match status" value="1"/>
</dbReference>
<comment type="similarity">
    <text evidence="5 20">Belongs to the MurB family.</text>
</comment>
<evidence type="ECO:0000256" key="15">
    <source>
        <dbReference type="ARBA" id="ARBA00023002"/>
    </source>
</evidence>
<dbReference type="Gene3D" id="3.30.465.10">
    <property type="match status" value="1"/>
</dbReference>
<dbReference type="AlphaFoldDB" id="A0A9X1ZEP3"/>
<dbReference type="PROSITE" id="PS51387">
    <property type="entry name" value="FAD_PCMH"/>
    <property type="match status" value="1"/>
</dbReference>
<evidence type="ECO:0000256" key="3">
    <source>
        <dbReference type="ARBA" id="ARBA00004496"/>
    </source>
</evidence>
<dbReference type="Gene3D" id="3.30.43.10">
    <property type="entry name" value="Uridine Diphospho-n-acetylenolpyruvylglucosamine Reductase, domain 2"/>
    <property type="match status" value="1"/>
</dbReference>
<dbReference type="EC" id="1.3.1.98" evidence="6 20"/>
<feature type="active site" description="Proton donor" evidence="20">
    <location>
        <position position="233"/>
    </location>
</feature>
<evidence type="ECO:0000256" key="4">
    <source>
        <dbReference type="ARBA" id="ARBA00004752"/>
    </source>
</evidence>
<evidence type="ECO:0000313" key="22">
    <source>
        <dbReference type="EMBL" id="MCL1140969.1"/>
    </source>
</evidence>
<evidence type="ECO:0000256" key="10">
    <source>
        <dbReference type="ARBA" id="ARBA00022630"/>
    </source>
</evidence>